<dbReference type="Pfam" id="PF14432">
    <property type="entry name" value="DYW_deaminase"/>
    <property type="match status" value="1"/>
</dbReference>
<evidence type="ECO:0000256" key="3">
    <source>
        <dbReference type="PROSITE-ProRule" id="PRU00708"/>
    </source>
</evidence>
<feature type="repeat" description="PPR" evidence="3">
    <location>
        <begin position="13"/>
        <end position="48"/>
    </location>
</feature>
<dbReference type="InterPro" id="IPR046960">
    <property type="entry name" value="PPR_At4g14850-like_plant"/>
</dbReference>
<dbReference type="PANTHER" id="PTHR47926">
    <property type="entry name" value="PENTATRICOPEPTIDE REPEAT-CONTAINING PROTEIN"/>
    <property type="match status" value="1"/>
</dbReference>
<dbReference type="FunFam" id="1.25.40.10:FF:000288">
    <property type="entry name" value="Pentatricopeptide repeat-containing protein At4g02750"/>
    <property type="match status" value="1"/>
</dbReference>
<sequence length="278" mass="31260">MFHQMLETGTKPNEITYVAVLSACSHVGMISEGQKHFNSMYKEHGIVPRMEHYACMVDLLGQSGLLVEAMELINSMPLMADALVWRTLLGACRVHGNTELGRHAAEMILEQEPDDPAVYILLSNLHASAGQWKDVVKIRKSMKEHNLIKEAGCSWIEEMGYIPDTDFVLHDIEEQKEQFLFQHSEKIAVAFGLISTSQSKPIRIFKNLRVCGDCHTAIKYISMATGREIVVRDSNRFHHIKNGDHCLNASLTNLLALGMIELNIDESEEVAWGRADSI</sequence>
<evidence type="ECO:0000256" key="2">
    <source>
        <dbReference type="ARBA" id="ARBA00022737"/>
    </source>
</evidence>
<comment type="similarity">
    <text evidence="1">Belongs to the PPR family. PCMP-H subfamily.</text>
</comment>
<dbReference type="InterPro" id="IPR002885">
    <property type="entry name" value="PPR_rpt"/>
</dbReference>
<reference evidence="5 6" key="1">
    <citation type="journal article" date="2018" name="PLoS Genet.">
        <title>Population sequencing reveals clonal diversity and ancestral inbreeding in the grapevine cultivar Chardonnay.</title>
        <authorList>
            <person name="Roach M.J."/>
            <person name="Johnson D.L."/>
            <person name="Bohlmann J."/>
            <person name="van Vuuren H.J."/>
            <person name="Jones S.J."/>
            <person name="Pretorius I.S."/>
            <person name="Schmidt S.A."/>
            <person name="Borneman A.R."/>
        </authorList>
    </citation>
    <scope>NUCLEOTIDE SEQUENCE [LARGE SCALE GENOMIC DNA]</scope>
    <source>
        <strain evidence="6">cv. Chardonnay</strain>
        <tissue evidence="5">Leaf</tissue>
    </source>
</reference>
<name>A0A438HT03_VITVI</name>
<dbReference type="InterPro" id="IPR046848">
    <property type="entry name" value="E_motif"/>
</dbReference>
<comment type="caution">
    <text evidence="5">The sequence shown here is derived from an EMBL/GenBank/DDBJ whole genome shotgun (WGS) entry which is preliminary data.</text>
</comment>
<organism evidence="5 6">
    <name type="scientific">Vitis vinifera</name>
    <name type="common">Grape</name>
    <dbReference type="NCBI Taxonomy" id="29760"/>
    <lineage>
        <taxon>Eukaryota</taxon>
        <taxon>Viridiplantae</taxon>
        <taxon>Streptophyta</taxon>
        <taxon>Embryophyta</taxon>
        <taxon>Tracheophyta</taxon>
        <taxon>Spermatophyta</taxon>
        <taxon>Magnoliopsida</taxon>
        <taxon>eudicotyledons</taxon>
        <taxon>Gunneridae</taxon>
        <taxon>Pentapetalae</taxon>
        <taxon>rosids</taxon>
        <taxon>Vitales</taxon>
        <taxon>Vitaceae</taxon>
        <taxon>Viteae</taxon>
        <taxon>Vitis</taxon>
    </lineage>
</organism>
<keyword evidence="2" id="KW-0677">Repeat</keyword>
<dbReference type="GO" id="GO:0008270">
    <property type="term" value="F:zinc ion binding"/>
    <property type="evidence" value="ECO:0007669"/>
    <property type="project" value="InterPro"/>
</dbReference>
<evidence type="ECO:0000313" key="6">
    <source>
        <dbReference type="Proteomes" id="UP000288805"/>
    </source>
</evidence>
<dbReference type="EMBL" id="QGNW01000183">
    <property type="protein sequence ID" value="RVW87575.1"/>
    <property type="molecule type" value="Genomic_DNA"/>
</dbReference>
<dbReference type="GO" id="GO:0009451">
    <property type="term" value="P:RNA modification"/>
    <property type="evidence" value="ECO:0007669"/>
    <property type="project" value="InterPro"/>
</dbReference>
<dbReference type="Pfam" id="PF20431">
    <property type="entry name" value="E_motif"/>
    <property type="match status" value="1"/>
</dbReference>
<proteinExistence type="inferred from homology"/>
<evidence type="ECO:0000256" key="1">
    <source>
        <dbReference type="ARBA" id="ARBA00006643"/>
    </source>
</evidence>
<dbReference type="Gene3D" id="1.25.40.10">
    <property type="entry name" value="Tetratricopeptide repeat domain"/>
    <property type="match status" value="1"/>
</dbReference>
<protein>
    <submittedName>
        <fullName evidence="5">Pentatricopeptide repeat-containing protein, chloroplastic</fullName>
    </submittedName>
</protein>
<dbReference type="InterPro" id="IPR032867">
    <property type="entry name" value="DYW_dom"/>
</dbReference>
<dbReference type="Pfam" id="PF01535">
    <property type="entry name" value="PPR"/>
    <property type="match status" value="2"/>
</dbReference>
<evidence type="ECO:0000313" key="5">
    <source>
        <dbReference type="EMBL" id="RVW87575.1"/>
    </source>
</evidence>
<dbReference type="AlphaFoldDB" id="A0A438HT03"/>
<accession>A0A438HT03</accession>
<dbReference type="PANTHER" id="PTHR47926:SF522">
    <property type="entry name" value="TETRATRICOPEPTIDE REPEAT-LIKE SUPERFAMILY PROTEIN"/>
    <property type="match status" value="1"/>
</dbReference>
<dbReference type="PROSITE" id="PS51375">
    <property type="entry name" value="PPR"/>
    <property type="match status" value="1"/>
</dbReference>
<evidence type="ECO:0000259" key="4">
    <source>
        <dbReference type="Pfam" id="PF14432"/>
    </source>
</evidence>
<dbReference type="Proteomes" id="UP000288805">
    <property type="component" value="Unassembled WGS sequence"/>
</dbReference>
<gene>
    <name evidence="5" type="primary">EMB2261_17</name>
    <name evidence="5" type="ORF">CK203_036238</name>
</gene>
<dbReference type="InterPro" id="IPR011990">
    <property type="entry name" value="TPR-like_helical_dom_sf"/>
</dbReference>
<feature type="domain" description="DYW" evidence="4">
    <location>
        <begin position="160"/>
        <end position="244"/>
    </location>
</feature>
<dbReference type="GO" id="GO:0003723">
    <property type="term" value="F:RNA binding"/>
    <property type="evidence" value="ECO:0007669"/>
    <property type="project" value="InterPro"/>
</dbReference>